<dbReference type="Proteomes" id="UP000244193">
    <property type="component" value="Chromosome"/>
</dbReference>
<feature type="domain" description="HTH marR-type" evidence="1">
    <location>
        <begin position="16"/>
        <end position="150"/>
    </location>
</feature>
<dbReference type="KEGG" id="fmg:HYN48_08925"/>
<dbReference type="InterPro" id="IPR036388">
    <property type="entry name" value="WH-like_DNA-bd_sf"/>
</dbReference>
<dbReference type="SUPFAM" id="SSF46785">
    <property type="entry name" value="Winged helix' DNA-binding domain"/>
    <property type="match status" value="1"/>
</dbReference>
<dbReference type="PANTHER" id="PTHR33164:SF101">
    <property type="entry name" value="TRANSCRIPTIONAL REPRESSOR MPRA"/>
    <property type="match status" value="1"/>
</dbReference>
<dbReference type="GO" id="GO:0006950">
    <property type="term" value="P:response to stress"/>
    <property type="evidence" value="ECO:0007669"/>
    <property type="project" value="TreeGrafter"/>
</dbReference>
<evidence type="ECO:0000313" key="3">
    <source>
        <dbReference type="Proteomes" id="UP000244193"/>
    </source>
</evidence>
<dbReference type="Gene3D" id="1.10.10.10">
    <property type="entry name" value="Winged helix-like DNA-binding domain superfamily/Winged helix DNA-binding domain"/>
    <property type="match status" value="1"/>
</dbReference>
<proteinExistence type="predicted"/>
<dbReference type="PANTHER" id="PTHR33164">
    <property type="entry name" value="TRANSCRIPTIONAL REGULATOR, MARR FAMILY"/>
    <property type="match status" value="1"/>
</dbReference>
<dbReference type="EMBL" id="CP028811">
    <property type="protein sequence ID" value="AWA30194.1"/>
    <property type="molecule type" value="Genomic_DNA"/>
</dbReference>
<dbReference type="InterPro" id="IPR036390">
    <property type="entry name" value="WH_DNA-bd_sf"/>
</dbReference>
<sequence length="156" mass="17983">MTIEEVIKSKSALPLHKKVILNILYTQNVVSEKFAEILKPFEISVEQFNVLRILRGQKGCPANMFLIQERMLAKTSNTTRLVDKLLLKGLVTREVCPNNRRKMEVAITAKGLELLGELDPRVENHEKNFAVNMTHEELQQLNTLLEKFRNTDAFKH</sequence>
<dbReference type="PROSITE" id="PS50995">
    <property type="entry name" value="HTH_MARR_2"/>
    <property type="match status" value="1"/>
</dbReference>
<dbReference type="SMART" id="SM00347">
    <property type="entry name" value="HTH_MARR"/>
    <property type="match status" value="1"/>
</dbReference>
<gene>
    <name evidence="2" type="ORF">HYN48_08925</name>
</gene>
<dbReference type="Pfam" id="PF01047">
    <property type="entry name" value="MarR"/>
    <property type="match status" value="1"/>
</dbReference>
<dbReference type="AlphaFoldDB" id="A0A2S0REX1"/>
<dbReference type="InterPro" id="IPR039422">
    <property type="entry name" value="MarR/SlyA-like"/>
</dbReference>
<dbReference type="InterPro" id="IPR000835">
    <property type="entry name" value="HTH_MarR-typ"/>
</dbReference>
<dbReference type="RefSeq" id="WP_108370806.1">
    <property type="nucleotide sequence ID" value="NZ_CP028811.1"/>
</dbReference>
<evidence type="ECO:0000259" key="1">
    <source>
        <dbReference type="PROSITE" id="PS50995"/>
    </source>
</evidence>
<protein>
    <submittedName>
        <fullName evidence="2">MarR family transcriptional regulator</fullName>
    </submittedName>
</protein>
<accession>A0A2S0REX1</accession>
<dbReference type="PRINTS" id="PR00598">
    <property type="entry name" value="HTHMARR"/>
</dbReference>
<organism evidence="2 3">
    <name type="scientific">Flavobacterium magnum</name>
    <dbReference type="NCBI Taxonomy" id="2162713"/>
    <lineage>
        <taxon>Bacteria</taxon>
        <taxon>Pseudomonadati</taxon>
        <taxon>Bacteroidota</taxon>
        <taxon>Flavobacteriia</taxon>
        <taxon>Flavobacteriales</taxon>
        <taxon>Flavobacteriaceae</taxon>
        <taxon>Flavobacterium</taxon>
    </lineage>
</organism>
<keyword evidence="3" id="KW-1185">Reference proteome</keyword>
<evidence type="ECO:0000313" key="2">
    <source>
        <dbReference type="EMBL" id="AWA30194.1"/>
    </source>
</evidence>
<reference evidence="2 3" key="1">
    <citation type="submission" date="2018-04" db="EMBL/GenBank/DDBJ databases">
        <title>Genome sequencing of Flavobacterium sp. HYN0048.</title>
        <authorList>
            <person name="Yi H."/>
            <person name="Baek C."/>
        </authorList>
    </citation>
    <scope>NUCLEOTIDE SEQUENCE [LARGE SCALE GENOMIC DNA]</scope>
    <source>
        <strain evidence="2 3">HYN0048</strain>
    </source>
</reference>
<dbReference type="OrthoDB" id="763883at2"/>
<name>A0A2S0REX1_9FLAO</name>
<dbReference type="GO" id="GO:0003700">
    <property type="term" value="F:DNA-binding transcription factor activity"/>
    <property type="evidence" value="ECO:0007669"/>
    <property type="project" value="InterPro"/>
</dbReference>